<dbReference type="EMBL" id="JAUHHC010000001">
    <property type="protein sequence ID" value="MDN3919557.1"/>
    <property type="molecule type" value="Genomic_DNA"/>
</dbReference>
<gene>
    <name evidence="2" type="ORF">QWJ38_04595</name>
</gene>
<evidence type="ECO:0000256" key="1">
    <source>
        <dbReference type="SAM" id="MobiDB-lite"/>
    </source>
</evidence>
<dbReference type="RefSeq" id="WP_290357857.1">
    <property type="nucleotide sequence ID" value="NZ_JAUHHC010000001.1"/>
</dbReference>
<keyword evidence="3" id="KW-1185">Reference proteome</keyword>
<feature type="region of interest" description="Disordered" evidence="1">
    <location>
        <begin position="113"/>
        <end position="140"/>
    </location>
</feature>
<accession>A0ABT8DMC3</accession>
<proteinExistence type="predicted"/>
<feature type="compositionally biased region" description="Low complexity" evidence="1">
    <location>
        <begin position="113"/>
        <end position="127"/>
    </location>
</feature>
<organism evidence="2 3">
    <name type="scientific">Roseateles violae</name>
    <dbReference type="NCBI Taxonomy" id="3058042"/>
    <lineage>
        <taxon>Bacteria</taxon>
        <taxon>Pseudomonadati</taxon>
        <taxon>Pseudomonadota</taxon>
        <taxon>Betaproteobacteria</taxon>
        <taxon>Burkholderiales</taxon>
        <taxon>Sphaerotilaceae</taxon>
        <taxon>Roseateles</taxon>
    </lineage>
</organism>
<evidence type="ECO:0000313" key="2">
    <source>
        <dbReference type="EMBL" id="MDN3919557.1"/>
    </source>
</evidence>
<reference evidence="2 3" key="1">
    <citation type="submission" date="2023-06" db="EMBL/GenBank/DDBJ databases">
        <title>Pelomonas sp. PFR6 16S ribosomal RNA gene Genome sequencing and assembly.</title>
        <authorList>
            <person name="Woo H."/>
        </authorList>
    </citation>
    <scope>NUCLEOTIDE SEQUENCE [LARGE SCALE GENOMIC DNA]</scope>
    <source>
        <strain evidence="2 3">PFR6</strain>
    </source>
</reference>
<name>A0ABT8DMC3_9BURK</name>
<dbReference type="Proteomes" id="UP001228044">
    <property type="component" value="Unassembled WGS sequence"/>
</dbReference>
<feature type="compositionally biased region" description="Basic residues" evidence="1">
    <location>
        <begin position="128"/>
        <end position="140"/>
    </location>
</feature>
<protein>
    <submittedName>
        <fullName evidence="2">Uncharacterized protein</fullName>
    </submittedName>
</protein>
<evidence type="ECO:0000313" key="3">
    <source>
        <dbReference type="Proteomes" id="UP001228044"/>
    </source>
</evidence>
<sequence>MIGRRALIGGGLGFAGLAGAAAGEADSVVYPRHESLQDARSGYIQALMLMHAALARSGRRYRTRQSESLMVQSRALIELARPEPPIDLFWTMTNPESAAAVPGGAVLLRHADTAAPGRGPAPGTGTHAGRRQLRAPVRQH</sequence>
<comment type="caution">
    <text evidence="2">The sequence shown here is derived from an EMBL/GenBank/DDBJ whole genome shotgun (WGS) entry which is preliminary data.</text>
</comment>